<name>A0ABP8G8F4_9BACT</name>
<dbReference type="EMBL" id="BAABGY010000001">
    <property type="protein sequence ID" value="GAA4319419.1"/>
    <property type="molecule type" value="Genomic_DNA"/>
</dbReference>
<proteinExistence type="predicted"/>
<keyword evidence="2" id="KW-1185">Reference proteome</keyword>
<evidence type="ECO:0000313" key="2">
    <source>
        <dbReference type="Proteomes" id="UP001501725"/>
    </source>
</evidence>
<dbReference type="Proteomes" id="UP001501725">
    <property type="component" value="Unassembled WGS sequence"/>
</dbReference>
<accession>A0ABP8G8F4</accession>
<reference evidence="2" key="1">
    <citation type="journal article" date="2019" name="Int. J. Syst. Evol. Microbiol.">
        <title>The Global Catalogue of Microorganisms (GCM) 10K type strain sequencing project: providing services to taxonomists for standard genome sequencing and annotation.</title>
        <authorList>
            <consortium name="The Broad Institute Genomics Platform"/>
            <consortium name="The Broad Institute Genome Sequencing Center for Infectious Disease"/>
            <person name="Wu L."/>
            <person name="Ma J."/>
        </authorList>
    </citation>
    <scope>NUCLEOTIDE SEQUENCE [LARGE SCALE GENOMIC DNA]</scope>
    <source>
        <strain evidence="2">JCM 17919</strain>
    </source>
</reference>
<gene>
    <name evidence="1" type="ORF">GCM10023184_04150</name>
</gene>
<protein>
    <submittedName>
        <fullName evidence="1">Uncharacterized protein</fullName>
    </submittedName>
</protein>
<comment type="caution">
    <text evidence="1">The sequence shown here is derived from an EMBL/GenBank/DDBJ whole genome shotgun (WGS) entry which is preliminary data.</text>
</comment>
<evidence type="ECO:0000313" key="1">
    <source>
        <dbReference type="EMBL" id="GAA4319419.1"/>
    </source>
</evidence>
<organism evidence="1 2">
    <name type="scientific">Flaviaesturariibacter amylovorans</name>
    <dbReference type="NCBI Taxonomy" id="1084520"/>
    <lineage>
        <taxon>Bacteria</taxon>
        <taxon>Pseudomonadati</taxon>
        <taxon>Bacteroidota</taxon>
        <taxon>Chitinophagia</taxon>
        <taxon>Chitinophagales</taxon>
        <taxon>Chitinophagaceae</taxon>
        <taxon>Flaviaestuariibacter</taxon>
    </lineage>
</organism>
<sequence>MIVEEAKIQFSPAEIELMCDAGVLLTKNRILFGIRRLLEVLEARQQQEAYLADPGDLGPALRPMPKISKGENYLGLPYLVLDFPRQFDSRNIFAVRTMFWWGNAFSSTLHLAGDYKDDHLEAIVAAYPQLKKRGYFIGISEDPWQHHFGEENYRPVFEFTEDEFAEQCTMYDHLKIATEFPLRDVHFVGEDLMASWRFLLGICGMEFRDPEGF</sequence>